<dbReference type="AlphaFoldDB" id="A0AAU7CQG8"/>
<name>A0AAU7CQG8_9BACT</name>
<gene>
    <name evidence="2" type="ORF">V5E97_14800</name>
</gene>
<protein>
    <submittedName>
        <fullName evidence="2">Uncharacterized protein</fullName>
    </submittedName>
</protein>
<evidence type="ECO:0000256" key="1">
    <source>
        <dbReference type="SAM" id="MobiDB-lite"/>
    </source>
</evidence>
<feature type="region of interest" description="Disordered" evidence="1">
    <location>
        <begin position="1"/>
        <end position="29"/>
    </location>
</feature>
<dbReference type="EMBL" id="CP155447">
    <property type="protein sequence ID" value="XBH07258.1"/>
    <property type="molecule type" value="Genomic_DNA"/>
</dbReference>
<dbReference type="RefSeq" id="WP_406700101.1">
    <property type="nucleotide sequence ID" value="NZ_CP155447.1"/>
</dbReference>
<proteinExistence type="predicted"/>
<accession>A0AAU7CQG8</accession>
<evidence type="ECO:0000313" key="2">
    <source>
        <dbReference type="EMBL" id="XBH07258.1"/>
    </source>
</evidence>
<organism evidence="2">
    <name type="scientific">Singulisphaera sp. Ch08</name>
    <dbReference type="NCBI Taxonomy" id="3120278"/>
    <lineage>
        <taxon>Bacteria</taxon>
        <taxon>Pseudomonadati</taxon>
        <taxon>Planctomycetota</taxon>
        <taxon>Planctomycetia</taxon>
        <taxon>Isosphaerales</taxon>
        <taxon>Isosphaeraceae</taxon>
        <taxon>Singulisphaera</taxon>
    </lineage>
</organism>
<reference evidence="2" key="1">
    <citation type="submission" date="2024-05" db="EMBL/GenBank/DDBJ databases">
        <title>Planctomycetes of the genus Singulisphaera possess chitinolytic capabilities.</title>
        <authorList>
            <person name="Ivanova A."/>
        </authorList>
    </citation>
    <scope>NUCLEOTIDE SEQUENCE</scope>
    <source>
        <strain evidence="2">Ch08T</strain>
    </source>
</reference>
<sequence length="83" mass="9003">MTPDKGTAETSIRRDVGASEALTKPQAKPDKLGIQTRIVRASLDIAIGGHAPKQGKSGDLRKLLRLEDRLIDSPNLPMEAHSY</sequence>